<evidence type="ECO:0000313" key="9">
    <source>
        <dbReference type="Proteomes" id="UP000324974"/>
    </source>
</evidence>
<name>A0A5C1AJS9_9BACT</name>
<evidence type="ECO:0000256" key="4">
    <source>
        <dbReference type="RuleBase" id="RU362110"/>
    </source>
</evidence>
<dbReference type="InterPro" id="IPR001362">
    <property type="entry name" value="Glyco_hydro_32"/>
</dbReference>
<keyword evidence="2 4" id="KW-0378">Hydrolase</keyword>
<evidence type="ECO:0000259" key="6">
    <source>
        <dbReference type="Pfam" id="PF00251"/>
    </source>
</evidence>
<dbReference type="Gene3D" id="2.115.10.20">
    <property type="entry name" value="Glycosyl hydrolase domain, family 43"/>
    <property type="match status" value="1"/>
</dbReference>
<dbReference type="InterPro" id="IPR013320">
    <property type="entry name" value="ConA-like_dom_sf"/>
</dbReference>
<gene>
    <name evidence="8" type="ORF">PX52LOC_05985</name>
</gene>
<dbReference type="InterPro" id="IPR013189">
    <property type="entry name" value="Glyco_hydro_32_C"/>
</dbReference>
<dbReference type="Gene3D" id="2.60.120.560">
    <property type="entry name" value="Exo-inulinase, domain 1"/>
    <property type="match status" value="1"/>
</dbReference>
<feature type="domain" description="Glycosyl hydrolase family 32 C-terminal" evidence="7">
    <location>
        <begin position="585"/>
        <end position="692"/>
    </location>
</feature>
<keyword evidence="3 4" id="KW-0326">Glycosidase</keyword>
<dbReference type="Proteomes" id="UP000324974">
    <property type="component" value="Chromosome"/>
</dbReference>
<organism evidence="8 9">
    <name type="scientific">Limnoglobus roseus</name>
    <dbReference type="NCBI Taxonomy" id="2598579"/>
    <lineage>
        <taxon>Bacteria</taxon>
        <taxon>Pseudomonadati</taxon>
        <taxon>Planctomycetota</taxon>
        <taxon>Planctomycetia</taxon>
        <taxon>Gemmatales</taxon>
        <taxon>Gemmataceae</taxon>
        <taxon>Limnoglobus</taxon>
    </lineage>
</organism>
<evidence type="ECO:0000256" key="1">
    <source>
        <dbReference type="ARBA" id="ARBA00009902"/>
    </source>
</evidence>
<dbReference type="InterPro" id="IPR013148">
    <property type="entry name" value="Glyco_hydro_32_N"/>
</dbReference>
<dbReference type="Pfam" id="PF08244">
    <property type="entry name" value="Glyco_hydro_32C"/>
    <property type="match status" value="1"/>
</dbReference>
<dbReference type="CDD" id="cd18622">
    <property type="entry name" value="GH32_Inu-like"/>
    <property type="match status" value="1"/>
</dbReference>
<dbReference type="AlphaFoldDB" id="A0A5C1AJS9"/>
<proteinExistence type="inferred from homology"/>
<dbReference type="SUPFAM" id="SSF75005">
    <property type="entry name" value="Arabinanase/levansucrase/invertase"/>
    <property type="match status" value="1"/>
</dbReference>
<reference evidence="9" key="1">
    <citation type="submission" date="2019-08" db="EMBL/GenBank/DDBJ databases">
        <title>Limnoglobus roseus gen. nov., sp. nov., a novel freshwater planctomycete with a giant genome from the family Gemmataceae.</title>
        <authorList>
            <person name="Kulichevskaya I.S."/>
            <person name="Naumoff D.G."/>
            <person name="Miroshnikov K."/>
            <person name="Ivanova A."/>
            <person name="Philippov D.A."/>
            <person name="Hakobyan A."/>
            <person name="Rijpstra I.C."/>
            <person name="Sinninghe Damste J.S."/>
            <person name="Liesack W."/>
            <person name="Dedysh S.N."/>
        </authorList>
    </citation>
    <scope>NUCLEOTIDE SEQUENCE [LARGE SCALE GENOMIC DNA]</scope>
    <source>
        <strain evidence="9">PX52</strain>
    </source>
</reference>
<dbReference type="InterPro" id="IPR023296">
    <property type="entry name" value="Glyco_hydro_beta-prop_sf"/>
</dbReference>
<evidence type="ECO:0000313" key="8">
    <source>
        <dbReference type="EMBL" id="QEL18935.1"/>
    </source>
</evidence>
<evidence type="ECO:0000256" key="3">
    <source>
        <dbReference type="ARBA" id="ARBA00023295"/>
    </source>
</evidence>
<evidence type="ECO:0000256" key="2">
    <source>
        <dbReference type="ARBA" id="ARBA00022801"/>
    </source>
</evidence>
<evidence type="ECO:0000259" key="7">
    <source>
        <dbReference type="Pfam" id="PF08244"/>
    </source>
</evidence>
<feature type="chain" id="PRO_5022765245" evidence="5">
    <location>
        <begin position="21"/>
        <end position="702"/>
    </location>
</feature>
<feature type="signal peptide" evidence="5">
    <location>
        <begin position="1"/>
        <end position="20"/>
    </location>
</feature>
<dbReference type="SMART" id="SM00640">
    <property type="entry name" value="Glyco_32"/>
    <property type="match status" value="1"/>
</dbReference>
<dbReference type="GO" id="GO:0005987">
    <property type="term" value="P:sucrose catabolic process"/>
    <property type="evidence" value="ECO:0007669"/>
    <property type="project" value="TreeGrafter"/>
</dbReference>
<dbReference type="EMBL" id="CP042425">
    <property type="protein sequence ID" value="QEL18935.1"/>
    <property type="molecule type" value="Genomic_DNA"/>
</dbReference>
<dbReference type="RefSeq" id="WP_149113381.1">
    <property type="nucleotide sequence ID" value="NZ_CP042425.1"/>
</dbReference>
<dbReference type="GO" id="GO:0004575">
    <property type="term" value="F:sucrose alpha-glucosidase activity"/>
    <property type="evidence" value="ECO:0007669"/>
    <property type="project" value="TreeGrafter"/>
</dbReference>
<dbReference type="GO" id="GO:0005737">
    <property type="term" value="C:cytoplasm"/>
    <property type="evidence" value="ECO:0007669"/>
    <property type="project" value="TreeGrafter"/>
</dbReference>
<dbReference type="OrthoDB" id="9759709at2"/>
<dbReference type="SUPFAM" id="SSF49899">
    <property type="entry name" value="Concanavalin A-like lectins/glucanases"/>
    <property type="match status" value="1"/>
</dbReference>
<accession>A0A5C1AJS9</accession>
<dbReference type="PANTHER" id="PTHR42800:SF1">
    <property type="entry name" value="EXOINULINASE INUD (AFU_ORTHOLOGUE AFUA_5G00480)"/>
    <property type="match status" value="1"/>
</dbReference>
<dbReference type="Pfam" id="PF00251">
    <property type="entry name" value="Glyco_hydro_32N"/>
    <property type="match status" value="1"/>
</dbReference>
<dbReference type="KEGG" id="lrs:PX52LOC_05985"/>
<dbReference type="PANTHER" id="PTHR42800">
    <property type="entry name" value="EXOINULINASE INUD (AFU_ORTHOLOGUE AFUA_5G00480)"/>
    <property type="match status" value="1"/>
</dbReference>
<sequence>MLSRVTSLVVLCVLPYFATAADRPDIVFADFEGSDYGQWTATGTAFGTGPAKGTLPGQMAVTGFQGKGLVNSFAGGDKSTGTLTSPEFVVERKHLNFLIGGGGHAGKTCMNLVIEGKVVRTVTGPNTAPGGSEELAADGWDVTEYAGKKAKLVVVDTATGGWGHINVDQIVFSDAKPEKPVREIAVQKRYLHFPVKNRGTVRHVKVFLGDEIVREFTIELADGPPDWWAPLDVSAWQGKTLRVQANSLPAKSQGLATISQDDAVKGENLYAEKLRPQLHVSPRRGWNNDPNGMVYADGEWHLYFQHNPYGTEWGNMHWGHWVSKDLARWEEVSVAVYPKKFGDWAFSGSAIVDHANTSGWKTGPNELLVGAYTSTGRGECMIYSNDKGRTWTEFAGNPVVKHAGRDPKLLWHTPSKQWVMAVYDEADKKQWIAFHTSPDLKAWTYRSRIEGYFECPDLFELPVDGDGKNRKWVLTAANSDYQVGTFDGATFTPETKKIKGVRGKGFYAAQTFANAPDGRVIQVGWLQAPSPGMAFNQAMSIPLELKLMQTADGPRLSWSPVKELDSLAAKTTRVGAAELKPGDDPLKDLHAELLKLNLELTPSDAAVVELKVRGVPIRYDAKKQELDANGHKVAAPLRGGKLRLTVLADRTSYEIFAADGLAYVPIPVIPKAEDKSLSLTVTGGTAKLESGDVGELKSIWSK</sequence>
<keyword evidence="9" id="KW-1185">Reference proteome</keyword>
<evidence type="ECO:0000256" key="5">
    <source>
        <dbReference type="SAM" id="SignalP"/>
    </source>
</evidence>
<feature type="domain" description="Glycosyl hydrolase family 32 N-terminal" evidence="6">
    <location>
        <begin position="279"/>
        <end position="549"/>
    </location>
</feature>
<keyword evidence="5" id="KW-0732">Signal</keyword>
<protein>
    <submittedName>
        <fullName evidence="8">GH32b + CBM38-retaining endo-levanase or other beta-fructosidase</fullName>
    </submittedName>
</protein>
<comment type="similarity">
    <text evidence="1 4">Belongs to the glycosyl hydrolase 32 family.</text>
</comment>